<evidence type="ECO:0000313" key="3">
    <source>
        <dbReference type="Proteomes" id="UP001054252"/>
    </source>
</evidence>
<dbReference type="AlphaFoldDB" id="A0AAV5LMG3"/>
<organism evidence="2 3">
    <name type="scientific">Rubroshorea leprosula</name>
    <dbReference type="NCBI Taxonomy" id="152421"/>
    <lineage>
        <taxon>Eukaryota</taxon>
        <taxon>Viridiplantae</taxon>
        <taxon>Streptophyta</taxon>
        <taxon>Embryophyta</taxon>
        <taxon>Tracheophyta</taxon>
        <taxon>Spermatophyta</taxon>
        <taxon>Magnoliopsida</taxon>
        <taxon>eudicotyledons</taxon>
        <taxon>Gunneridae</taxon>
        <taxon>Pentapetalae</taxon>
        <taxon>rosids</taxon>
        <taxon>malvids</taxon>
        <taxon>Malvales</taxon>
        <taxon>Dipterocarpaceae</taxon>
        <taxon>Rubroshorea</taxon>
    </lineage>
</organism>
<sequence>MTVAFSVESTPLGDWSRSQESLPHPARCFPDIRTMDSLSPPDFSLFL</sequence>
<dbReference type="EMBL" id="BPVZ01000129">
    <property type="protein sequence ID" value="GKV38618.1"/>
    <property type="molecule type" value="Genomic_DNA"/>
</dbReference>
<name>A0AAV5LMG3_9ROSI</name>
<feature type="region of interest" description="Disordered" evidence="1">
    <location>
        <begin position="1"/>
        <end position="24"/>
    </location>
</feature>
<proteinExistence type="predicted"/>
<reference evidence="2 3" key="1">
    <citation type="journal article" date="2021" name="Commun. Biol.">
        <title>The genome of Shorea leprosula (Dipterocarpaceae) highlights the ecological relevance of drought in aseasonal tropical rainforests.</title>
        <authorList>
            <person name="Ng K.K.S."/>
            <person name="Kobayashi M.J."/>
            <person name="Fawcett J.A."/>
            <person name="Hatakeyama M."/>
            <person name="Paape T."/>
            <person name="Ng C.H."/>
            <person name="Ang C.C."/>
            <person name="Tnah L.H."/>
            <person name="Lee C.T."/>
            <person name="Nishiyama T."/>
            <person name="Sese J."/>
            <person name="O'Brien M.J."/>
            <person name="Copetti D."/>
            <person name="Mohd Noor M.I."/>
            <person name="Ong R.C."/>
            <person name="Putra M."/>
            <person name="Sireger I.Z."/>
            <person name="Indrioko S."/>
            <person name="Kosugi Y."/>
            <person name="Izuno A."/>
            <person name="Isagi Y."/>
            <person name="Lee S.L."/>
            <person name="Shimizu K.K."/>
        </authorList>
    </citation>
    <scope>NUCLEOTIDE SEQUENCE [LARGE SCALE GENOMIC DNA]</scope>
    <source>
        <strain evidence="2">214</strain>
    </source>
</reference>
<gene>
    <name evidence="2" type="ORF">SLEP1_g46507</name>
</gene>
<evidence type="ECO:0000256" key="1">
    <source>
        <dbReference type="SAM" id="MobiDB-lite"/>
    </source>
</evidence>
<accession>A0AAV5LMG3</accession>
<keyword evidence="3" id="KW-1185">Reference proteome</keyword>
<comment type="caution">
    <text evidence="2">The sequence shown here is derived from an EMBL/GenBank/DDBJ whole genome shotgun (WGS) entry which is preliminary data.</text>
</comment>
<dbReference type="Proteomes" id="UP001054252">
    <property type="component" value="Unassembled WGS sequence"/>
</dbReference>
<protein>
    <submittedName>
        <fullName evidence="2">Uncharacterized protein</fullName>
    </submittedName>
</protein>
<evidence type="ECO:0000313" key="2">
    <source>
        <dbReference type="EMBL" id="GKV38618.1"/>
    </source>
</evidence>